<dbReference type="PROSITE" id="PS00065">
    <property type="entry name" value="D_2_HYDROXYACID_DH_1"/>
    <property type="match status" value="1"/>
</dbReference>
<name>A0ABU1AXI4_9BACT</name>
<dbReference type="Pfam" id="PF02826">
    <property type="entry name" value="2-Hacid_dh_C"/>
    <property type="match status" value="1"/>
</dbReference>
<evidence type="ECO:0000256" key="3">
    <source>
        <dbReference type="ARBA" id="ARBA00023027"/>
    </source>
</evidence>
<dbReference type="CDD" id="cd05299">
    <property type="entry name" value="CtBP_dh"/>
    <property type="match status" value="1"/>
</dbReference>
<comment type="caution">
    <text evidence="7">The sequence shown here is derived from an EMBL/GenBank/DDBJ whole genome shotgun (WGS) entry which is preliminary data.</text>
</comment>
<reference evidence="7 8" key="1">
    <citation type="submission" date="2023-04" db="EMBL/GenBank/DDBJ databases">
        <title>A novel bacteria isolated from coastal sediment.</title>
        <authorList>
            <person name="Liu X.-J."/>
            <person name="Du Z.-J."/>
        </authorList>
    </citation>
    <scope>NUCLEOTIDE SEQUENCE [LARGE SCALE GENOMIC DNA]</scope>
    <source>
        <strain evidence="7 8">SDUM461003</strain>
    </source>
</reference>
<dbReference type="PANTHER" id="PTHR43761:SF1">
    <property type="entry name" value="D-ISOMER SPECIFIC 2-HYDROXYACID DEHYDROGENASE CATALYTIC DOMAIN-CONTAINING PROTEIN-RELATED"/>
    <property type="match status" value="1"/>
</dbReference>
<dbReference type="RefSeq" id="WP_308951600.1">
    <property type="nucleotide sequence ID" value="NZ_JARXHW010000043.1"/>
</dbReference>
<dbReference type="EMBL" id="JARXHW010000043">
    <property type="protein sequence ID" value="MDQ8208873.1"/>
    <property type="molecule type" value="Genomic_DNA"/>
</dbReference>
<protein>
    <submittedName>
        <fullName evidence="7">C-terminal binding protein</fullName>
    </submittedName>
</protein>
<evidence type="ECO:0000256" key="2">
    <source>
        <dbReference type="ARBA" id="ARBA00023002"/>
    </source>
</evidence>
<dbReference type="InterPro" id="IPR029753">
    <property type="entry name" value="D-isomer_DH_CS"/>
</dbReference>
<organism evidence="7 8">
    <name type="scientific">Thalassobacterium maritimum</name>
    <dbReference type="NCBI Taxonomy" id="3041265"/>
    <lineage>
        <taxon>Bacteria</taxon>
        <taxon>Pseudomonadati</taxon>
        <taxon>Verrucomicrobiota</taxon>
        <taxon>Opitutia</taxon>
        <taxon>Puniceicoccales</taxon>
        <taxon>Coraliomargaritaceae</taxon>
        <taxon>Thalassobacterium</taxon>
    </lineage>
</organism>
<evidence type="ECO:0000256" key="1">
    <source>
        <dbReference type="ARBA" id="ARBA00005854"/>
    </source>
</evidence>
<sequence length="323" mass="34826">MKHKVVIAEHVDGNIEIEREVLGADVEIVLCKAKPAEAFMEAIKDCDALMTTNAKPMNRSELAGMPKCRVVARYGIGYDSIDVEAATDLGIMVTNNPSYCVDEVAEHALALILSAWRRVTQHAIAVKAGEWAPLGGGKIRRLKGRTLGILGFGAIGQGLAKRASGLGMDIVFHDPFVDESVLARSVSMDELLEVADVLSLHMPLIDSTRGIVDKTFLGKMKQDAILVNCSRGPLIKTDDLLEALNTGEIGMAALDTTDPEPIPKDHPLLACQNALVTPHSAWFSEESTIDLRRIAALNVAAALRGEVPTNLVNKDVKLSYVSQ</sequence>
<evidence type="ECO:0000313" key="8">
    <source>
        <dbReference type="Proteomes" id="UP001225316"/>
    </source>
</evidence>
<evidence type="ECO:0000259" key="6">
    <source>
        <dbReference type="Pfam" id="PF02826"/>
    </source>
</evidence>
<evidence type="ECO:0000313" key="7">
    <source>
        <dbReference type="EMBL" id="MDQ8208873.1"/>
    </source>
</evidence>
<dbReference type="InterPro" id="IPR006139">
    <property type="entry name" value="D-isomer_2_OHA_DH_cat_dom"/>
</dbReference>
<dbReference type="InterPro" id="IPR043322">
    <property type="entry name" value="CtBP"/>
</dbReference>
<dbReference type="SUPFAM" id="SSF52283">
    <property type="entry name" value="Formate/glycerate dehydrogenase catalytic domain-like"/>
    <property type="match status" value="1"/>
</dbReference>
<comment type="similarity">
    <text evidence="1 4">Belongs to the D-isomer specific 2-hydroxyacid dehydrogenase family.</text>
</comment>
<keyword evidence="3" id="KW-0520">NAD</keyword>
<proteinExistence type="inferred from homology"/>
<feature type="domain" description="D-isomer specific 2-hydroxyacid dehydrogenase NAD-binding" evidence="6">
    <location>
        <begin position="109"/>
        <end position="281"/>
    </location>
</feature>
<dbReference type="PANTHER" id="PTHR43761">
    <property type="entry name" value="D-ISOMER SPECIFIC 2-HYDROXYACID DEHYDROGENASE FAMILY PROTEIN (AFU_ORTHOLOGUE AFUA_1G13630)"/>
    <property type="match status" value="1"/>
</dbReference>
<dbReference type="InterPro" id="IPR050418">
    <property type="entry name" value="D-iso_2-hydroxyacid_DH_PdxB"/>
</dbReference>
<keyword evidence="2 4" id="KW-0560">Oxidoreductase</keyword>
<evidence type="ECO:0000256" key="4">
    <source>
        <dbReference type="RuleBase" id="RU003719"/>
    </source>
</evidence>
<feature type="domain" description="D-isomer specific 2-hydroxyacid dehydrogenase catalytic" evidence="5">
    <location>
        <begin position="15"/>
        <end position="313"/>
    </location>
</feature>
<dbReference type="InterPro" id="IPR029752">
    <property type="entry name" value="D-isomer_DH_CS1"/>
</dbReference>
<accession>A0ABU1AXI4</accession>
<keyword evidence="8" id="KW-1185">Reference proteome</keyword>
<dbReference type="Proteomes" id="UP001225316">
    <property type="component" value="Unassembled WGS sequence"/>
</dbReference>
<dbReference type="InterPro" id="IPR006140">
    <property type="entry name" value="D-isomer_DH_NAD-bd"/>
</dbReference>
<evidence type="ECO:0000259" key="5">
    <source>
        <dbReference type="Pfam" id="PF00389"/>
    </source>
</evidence>
<dbReference type="PROSITE" id="PS00670">
    <property type="entry name" value="D_2_HYDROXYACID_DH_2"/>
    <property type="match status" value="1"/>
</dbReference>
<dbReference type="Pfam" id="PF00389">
    <property type="entry name" value="2-Hacid_dh"/>
    <property type="match status" value="1"/>
</dbReference>
<dbReference type="InterPro" id="IPR036291">
    <property type="entry name" value="NAD(P)-bd_dom_sf"/>
</dbReference>
<dbReference type="SUPFAM" id="SSF51735">
    <property type="entry name" value="NAD(P)-binding Rossmann-fold domains"/>
    <property type="match status" value="1"/>
</dbReference>
<gene>
    <name evidence="7" type="ORF">QEH52_15200</name>
</gene>
<dbReference type="Gene3D" id="3.40.50.720">
    <property type="entry name" value="NAD(P)-binding Rossmann-like Domain"/>
    <property type="match status" value="2"/>
</dbReference>